<proteinExistence type="predicted"/>
<dbReference type="InterPro" id="IPR036034">
    <property type="entry name" value="PDZ_sf"/>
</dbReference>
<evidence type="ECO:0000259" key="1">
    <source>
        <dbReference type="PROSITE" id="PS50106"/>
    </source>
</evidence>
<dbReference type="SMART" id="SM00228">
    <property type="entry name" value="PDZ"/>
    <property type="match status" value="1"/>
</dbReference>
<evidence type="ECO:0000313" key="3">
    <source>
        <dbReference type="Proteomes" id="UP001530315"/>
    </source>
</evidence>
<protein>
    <recommendedName>
        <fullName evidence="1">PDZ domain-containing protein</fullName>
    </recommendedName>
</protein>
<dbReference type="InterPro" id="IPR001478">
    <property type="entry name" value="PDZ"/>
</dbReference>
<accession>A0ABD3Q461</accession>
<sequence length="239" mass="25193">MKTSILVAAAATSSCASAFVQAPASSRTHVSLNMGLFDGVKEAFGADGMGDLSSERETPIDRWMGWNAKSVDSPKEAVGSKGTSNGVVAPPLLSRYNNMCTNAFPPAVNARESITAPIGFVDSMDTNNYVTANLSKPMGIVFEENDSDFGGIFVLEINEGSSAATDGTVRPGDQLVSVGDKKVSGLQFEEALGTIIDSKDEKIKLTFFRGPAKFLYGPAGASQDWLKEFIMGGAKVEST</sequence>
<dbReference type="PROSITE" id="PS50106">
    <property type="entry name" value="PDZ"/>
    <property type="match status" value="1"/>
</dbReference>
<dbReference type="Proteomes" id="UP001530315">
    <property type="component" value="Unassembled WGS sequence"/>
</dbReference>
<dbReference type="SUPFAM" id="SSF50156">
    <property type="entry name" value="PDZ domain-like"/>
    <property type="match status" value="1"/>
</dbReference>
<organism evidence="2 3">
    <name type="scientific">Stephanodiscus triporus</name>
    <dbReference type="NCBI Taxonomy" id="2934178"/>
    <lineage>
        <taxon>Eukaryota</taxon>
        <taxon>Sar</taxon>
        <taxon>Stramenopiles</taxon>
        <taxon>Ochrophyta</taxon>
        <taxon>Bacillariophyta</taxon>
        <taxon>Coscinodiscophyceae</taxon>
        <taxon>Thalassiosirophycidae</taxon>
        <taxon>Stephanodiscales</taxon>
        <taxon>Stephanodiscaceae</taxon>
        <taxon>Stephanodiscus</taxon>
    </lineage>
</organism>
<keyword evidence="3" id="KW-1185">Reference proteome</keyword>
<dbReference type="CDD" id="cd00136">
    <property type="entry name" value="PDZ_canonical"/>
    <property type="match status" value="1"/>
</dbReference>
<evidence type="ECO:0000313" key="2">
    <source>
        <dbReference type="EMBL" id="KAL3794822.1"/>
    </source>
</evidence>
<name>A0ABD3Q461_9STRA</name>
<dbReference type="Pfam" id="PF00595">
    <property type="entry name" value="PDZ"/>
    <property type="match status" value="1"/>
</dbReference>
<comment type="caution">
    <text evidence="2">The sequence shown here is derived from an EMBL/GenBank/DDBJ whole genome shotgun (WGS) entry which is preliminary data.</text>
</comment>
<reference evidence="2 3" key="1">
    <citation type="submission" date="2024-10" db="EMBL/GenBank/DDBJ databases">
        <title>Updated reference genomes for cyclostephanoid diatoms.</title>
        <authorList>
            <person name="Roberts W.R."/>
            <person name="Alverson A.J."/>
        </authorList>
    </citation>
    <scope>NUCLEOTIDE SEQUENCE [LARGE SCALE GENOMIC DNA]</scope>
    <source>
        <strain evidence="2 3">AJA276-08</strain>
    </source>
</reference>
<dbReference type="PROSITE" id="PS51257">
    <property type="entry name" value="PROKAR_LIPOPROTEIN"/>
    <property type="match status" value="1"/>
</dbReference>
<dbReference type="Gene3D" id="2.30.42.10">
    <property type="match status" value="1"/>
</dbReference>
<gene>
    <name evidence="2" type="ORF">ACHAW5_004344</name>
</gene>
<dbReference type="AlphaFoldDB" id="A0ABD3Q461"/>
<dbReference type="EMBL" id="JALLAZ020000451">
    <property type="protein sequence ID" value="KAL3794822.1"/>
    <property type="molecule type" value="Genomic_DNA"/>
</dbReference>
<feature type="domain" description="PDZ" evidence="1">
    <location>
        <begin position="138"/>
        <end position="195"/>
    </location>
</feature>